<dbReference type="RefSeq" id="WP_314802648.1">
    <property type="nucleotide sequence ID" value="NZ_CP130319.1"/>
</dbReference>
<keyword evidence="2" id="KW-1185">Reference proteome</keyword>
<sequence length="55" mass="6134">MHRSLLERIAKERLLLLLNHCSFIALSYNAVADKLPATPMNVWAARLAATQSASR</sequence>
<protein>
    <submittedName>
        <fullName evidence="1">Uncharacterized protein</fullName>
    </submittedName>
</protein>
<name>A0AA96LP80_9BACL</name>
<proteinExistence type="predicted"/>
<evidence type="ECO:0000313" key="1">
    <source>
        <dbReference type="EMBL" id="WNR45692.1"/>
    </source>
</evidence>
<dbReference type="AlphaFoldDB" id="A0AA96LP80"/>
<gene>
    <name evidence="1" type="ORF">MJB10_06215</name>
</gene>
<dbReference type="Proteomes" id="UP001304650">
    <property type="component" value="Chromosome"/>
</dbReference>
<reference evidence="1" key="1">
    <citation type="submission" date="2022-02" db="EMBL/GenBank/DDBJ databases">
        <title>Paenibacillus sp. MBLB1832 Whole Genome Shotgun Sequencing.</title>
        <authorList>
            <person name="Hwang C.Y."/>
            <person name="Cho E.-S."/>
            <person name="Seo M.-J."/>
        </authorList>
    </citation>
    <scope>NUCLEOTIDE SEQUENCE</scope>
    <source>
        <strain evidence="1">MBLB1832</strain>
    </source>
</reference>
<dbReference type="EMBL" id="CP130319">
    <property type="protein sequence ID" value="WNR45692.1"/>
    <property type="molecule type" value="Genomic_DNA"/>
</dbReference>
<accession>A0AA96LP80</accession>
<organism evidence="1 2">
    <name type="scientific">Paenibacillus roseopurpureus</name>
    <dbReference type="NCBI Taxonomy" id="2918901"/>
    <lineage>
        <taxon>Bacteria</taxon>
        <taxon>Bacillati</taxon>
        <taxon>Bacillota</taxon>
        <taxon>Bacilli</taxon>
        <taxon>Bacillales</taxon>
        <taxon>Paenibacillaceae</taxon>
        <taxon>Paenibacillus</taxon>
    </lineage>
</organism>
<dbReference type="KEGG" id="proo:MJB10_06215"/>
<evidence type="ECO:0000313" key="2">
    <source>
        <dbReference type="Proteomes" id="UP001304650"/>
    </source>
</evidence>